<dbReference type="EMBL" id="BGZK01000629">
    <property type="protein sequence ID" value="GBP53573.1"/>
    <property type="molecule type" value="Genomic_DNA"/>
</dbReference>
<dbReference type="AlphaFoldDB" id="A0A4C1WRI4"/>
<protein>
    <submittedName>
        <fullName evidence="2">Uncharacterized protein</fullName>
    </submittedName>
</protein>
<name>A0A4C1WRI4_EUMVA</name>
<dbReference type="Proteomes" id="UP000299102">
    <property type="component" value="Unassembled WGS sequence"/>
</dbReference>
<evidence type="ECO:0000256" key="1">
    <source>
        <dbReference type="SAM" id="MobiDB-lite"/>
    </source>
</evidence>
<keyword evidence="3" id="KW-1185">Reference proteome</keyword>
<organism evidence="2 3">
    <name type="scientific">Eumeta variegata</name>
    <name type="common">Bagworm moth</name>
    <name type="synonym">Eumeta japonica</name>
    <dbReference type="NCBI Taxonomy" id="151549"/>
    <lineage>
        <taxon>Eukaryota</taxon>
        <taxon>Metazoa</taxon>
        <taxon>Ecdysozoa</taxon>
        <taxon>Arthropoda</taxon>
        <taxon>Hexapoda</taxon>
        <taxon>Insecta</taxon>
        <taxon>Pterygota</taxon>
        <taxon>Neoptera</taxon>
        <taxon>Endopterygota</taxon>
        <taxon>Lepidoptera</taxon>
        <taxon>Glossata</taxon>
        <taxon>Ditrysia</taxon>
        <taxon>Tineoidea</taxon>
        <taxon>Psychidae</taxon>
        <taxon>Oiketicinae</taxon>
        <taxon>Eumeta</taxon>
    </lineage>
</organism>
<comment type="caution">
    <text evidence="2">The sequence shown here is derived from an EMBL/GenBank/DDBJ whole genome shotgun (WGS) entry which is preliminary data.</text>
</comment>
<sequence>MGAGGPVSPRGPGQQPKKPLSRSAPIKSCSRLMTTLCRVSRFKGYSPTALQTHGHTDVGASVIRLAPSWYGSLKQLKMAYKTVRLLQRAVPPARGPASTGQERSFVFKVERSSRRSGRRLRRPRSVRRRRELPLHTLVVSRGETFAFASSRLRRSGRTARLRRPTRPPRRRRYFYFGPSESAHVVSLSAHRSSSAGRPKFMSYRRVCNEPSFDNEVQ</sequence>
<gene>
    <name evidence="2" type="ORF">EVAR_79787_1</name>
</gene>
<feature type="region of interest" description="Disordered" evidence="1">
    <location>
        <begin position="1"/>
        <end position="25"/>
    </location>
</feature>
<reference evidence="2 3" key="1">
    <citation type="journal article" date="2019" name="Commun. Biol.">
        <title>The bagworm genome reveals a unique fibroin gene that provides high tensile strength.</title>
        <authorList>
            <person name="Kono N."/>
            <person name="Nakamura H."/>
            <person name="Ohtoshi R."/>
            <person name="Tomita M."/>
            <person name="Numata K."/>
            <person name="Arakawa K."/>
        </authorList>
    </citation>
    <scope>NUCLEOTIDE SEQUENCE [LARGE SCALE GENOMIC DNA]</scope>
</reference>
<evidence type="ECO:0000313" key="2">
    <source>
        <dbReference type="EMBL" id="GBP53573.1"/>
    </source>
</evidence>
<proteinExistence type="predicted"/>
<accession>A0A4C1WRI4</accession>
<evidence type="ECO:0000313" key="3">
    <source>
        <dbReference type="Proteomes" id="UP000299102"/>
    </source>
</evidence>